<protein>
    <submittedName>
        <fullName evidence="1">Uncharacterized protein</fullName>
    </submittedName>
</protein>
<dbReference type="EMBL" id="BARW01003962">
    <property type="protein sequence ID" value="GAI59177.1"/>
    <property type="molecule type" value="Genomic_DNA"/>
</dbReference>
<gene>
    <name evidence="1" type="ORF">S12H4_09657</name>
</gene>
<name>X1PSE7_9ZZZZ</name>
<sequence>FNTEKDKDLTRSELLKGYSEGLITLPDVTQLLIKMGYNKDEAEYITTYEDYKKDKDLQDMILKNLQVRYEENLISENETRERLTKLNLSGSHIDLLMDKWKINVYQDMKMPSRADLTNFVMNDVISTDQYYAEMFKLGYKQEYIDWYVQLDMIKAAEKKK</sequence>
<proteinExistence type="predicted"/>
<dbReference type="AlphaFoldDB" id="X1PSE7"/>
<comment type="caution">
    <text evidence="1">The sequence shown here is derived from an EMBL/GenBank/DDBJ whole genome shotgun (WGS) entry which is preliminary data.</text>
</comment>
<organism evidence="1">
    <name type="scientific">marine sediment metagenome</name>
    <dbReference type="NCBI Taxonomy" id="412755"/>
    <lineage>
        <taxon>unclassified sequences</taxon>
        <taxon>metagenomes</taxon>
        <taxon>ecological metagenomes</taxon>
    </lineage>
</organism>
<evidence type="ECO:0000313" key="1">
    <source>
        <dbReference type="EMBL" id="GAI59177.1"/>
    </source>
</evidence>
<accession>X1PSE7</accession>
<feature type="non-terminal residue" evidence="1">
    <location>
        <position position="1"/>
    </location>
</feature>
<reference evidence="1" key="1">
    <citation type="journal article" date="2014" name="Front. Microbiol.">
        <title>High frequency of phylogenetically diverse reductive dehalogenase-homologous genes in deep subseafloor sedimentary metagenomes.</title>
        <authorList>
            <person name="Kawai M."/>
            <person name="Futagami T."/>
            <person name="Toyoda A."/>
            <person name="Takaki Y."/>
            <person name="Nishi S."/>
            <person name="Hori S."/>
            <person name="Arai W."/>
            <person name="Tsubouchi T."/>
            <person name="Morono Y."/>
            <person name="Uchiyama I."/>
            <person name="Ito T."/>
            <person name="Fujiyama A."/>
            <person name="Inagaki F."/>
            <person name="Takami H."/>
        </authorList>
    </citation>
    <scope>NUCLEOTIDE SEQUENCE</scope>
    <source>
        <strain evidence="1">Expedition CK06-06</strain>
    </source>
</reference>